<comment type="catalytic activity">
    <reaction evidence="1 7 8">
        <text>Thiol-dependent hydrolysis of ester, thioester, amide, peptide and isopeptide bonds formed by the C-terminal Gly of ubiquitin (a 76-residue protein attached to proteins as an intracellular targeting signal).</text>
        <dbReference type="EC" id="3.4.19.12"/>
    </reaction>
</comment>
<evidence type="ECO:0000256" key="7">
    <source>
        <dbReference type="PROSITE-ProRule" id="PRU01393"/>
    </source>
</evidence>
<dbReference type="Gene3D" id="3.40.532.10">
    <property type="entry name" value="Peptidase C12, ubiquitin carboxyl-terminal hydrolase"/>
    <property type="match status" value="1"/>
</dbReference>
<dbReference type="PROSITE" id="PS52048">
    <property type="entry name" value="UCH_DOMAIN"/>
    <property type="match status" value="1"/>
</dbReference>
<dbReference type="EMBL" id="ML014164">
    <property type="protein sequence ID" value="RKP01681.1"/>
    <property type="molecule type" value="Genomic_DNA"/>
</dbReference>
<sequence>WVPLEGSPESLDQYLRDLGVQTALRFGDVYGFDDDALSFVPRPVHAVLALFPLTPKLEAARQQRIADADAGRVLVPPVEEAQFIHQTIPNACGTIAVLHALLNNLPHVAFKGPLAPLFEQLLEERDPAARAALIEGSEALAKAHHRTAHAGGTAAPDAAADTDIHFTCFVLRDGQVWELDGRQPMQLCHGDASDLLKGAIHVVQQRMAEDPDNINYTLLTLS</sequence>
<evidence type="ECO:0000256" key="4">
    <source>
        <dbReference type="ARBA" id="ARBA00022786"/>
    </source>
</evidence>
<dbReference type="GO" id="GO:0004843">
    <property type="term" value="F:cysteine-type deubiquitinase activity"/>
    <property type="evidence" value="ECO:0007669"/>
    <property type="project" value="UniProtKB-UniRule"/>
</dbReference>
<dbReference type="GO" id="GO:0016579">
    <property type="term" value="P:protein deubiquitination"/>
    <property type="evidence" value="ECO:0007669"/>
    <property type="project" value="TreeGrafter"/>
</dbReference>
<dbReference type="EC" id="3.4.19.12" evidence="8"/>
<evidence type="ECO:0000256" key="6">
    <source>
        <dbReference type="ARBA" id="ARBA00022807"/>
    </source>
</evidence>
<comment type="similarity">
    <text evidence="2 7 8">Belongs to the peptidase C12 family.</text>
</comment>
<dbReference type="GO" id="GO:0005737">
    <property type="term" value="C:cytoplasm"/>
    <property type="evidence" value="ECO:0007669"/>
    <property type="project" value="TreeGrafter"/>
</dbReference>
<dbReference type="FunFam" id="3.40.532.10:FF:000006">
    <property type="entry name" value="Ubiquitin carboxyl-terminal hydrolase"/>
    <property type="match status" value="1"/>
</dbReference>
<keyword evidence="6 7" id="KW-0788">Thiol protease</keyword>
<keyword evidence="4 7" id="KW-0833">Ubl conjugation pathway</keyword>
<reference evidence="11" key="1">
    <citation type="journal article" date="2018" name="Nat. Microbiol.">
        <title>Leveraging single-cell genomics to expand the fungal tree of life.</title>
        <authorList>
            <person name="Ahrendt S.R."/>
            <person name="Quandt C.A."/>
            <person name="Ciobanu D."/>
            <person name="Clum A."/>
            <person name="Salamov A."/>
            <person name="Andreopoulos B."/>
            <person name="Cheng J.F."/>
            <person name="Woyke T."/>
            <person name="Pelin A."/>
            <person name="Henrissat B."/>
            <person name="Reynolds N.K."/>
            <person name="Benny G.L."/>
            <person name="Smith M.E."/>
            <person name="James T.Y."/>
            <person name="Grigoriev I.V."/>
        </authorList>
    </citation>
    <scope>NUCLEOTIDE SEQUENCE [LARGE SCALE GENOMIC DNA]</scope>
    <source>
        <strain evidence="11">ATCC 52028</strain>
    </source>
</reference>
<evidence type="ECO:0000313" key="10">
    <source>
        <dbReference type="EMBL" id="RKP01681.1"/>
    </source>
</evidence>
<keyword evidence="5 7" id="KW-0378">Hydrolase</keyword>
<feature type="non-terminal residue" evidence="10">
    <location>
        <position position="1"/>
    </location>
</feature>
<dbReference type="InterPro" id="IPR036959">
    <property type="entry name" value="Peptidase_C12_UCH_sf"/>
</dbReference>
<dbReference type="PANTHER" id="PTHR10589">
    <property type="entry name" value="UBIQUITIN CARBOXYL-TERMINAL HYDROLASE"/>
    <property type="match status" value="1"/>
</dbReference>
<name>A0A4P9X9J0_9FUNG</name>
<dbReference type="GO" id="GO:0006511">
    <property type="term" value="P:ubiquitin-dependent protein catabolic process"/>
    <property type="evidence" value="ECO:0007669"/>
    <property type="project" value="UniProtKB-UniRule"/>
</dbReference>
<evidence type="ECO:0000256" key="2">
    <source>
        <dbReference type="ARBA" id="ARBA00009326"/>
    </source>
</evidence>
<feature type="site" description="Important for enzyme activity" evidence="7">
    <location>
        <position position="180"/>
    </location>
</feature>
<dbReference type="Proteomes" id="UP000274922">
    <property type="component" value="Unassembled WGS sequence"/>
</dbReference>
<dbReference type="PRINTS" id="PR00707">
    <property type="entry name" value="UBCTHYDRLASE"/>
</dbReference>
<organism evidence="10 11">
    <name type="scientific">Caulochytrium protostelioides</name>
    <dbReference type="NCBI Taxonomy" id="1555241"/>
    <lineage>
        <taxon>Eukaryota</taxon>
        <taxon>Fungi</taxon>
        <taxon>Fungi incertae sedis</taxon>
        <taxon>Chytridiomycota</taxon>
        <taxon>Chytridiomycota incertae sedis</taxon>
        <taxon>Chytridiomycetes</taxon>
        <taxon>Caulochytriales</taxon>
        <taxon>Caulochytriaceae</taxon>
        <taxon>Caulochytrium</taxon>
    </lineage>
</organism>
<proteinExistence type="inferred from homology"/>
<dbReference type="InterPro" id="IPR001578">
    <property type="entry name" value="Peptidase_C12_UCH"/>
</dbReference>
<dbReference type="AlphaFoldDB" id="A0A4P9X9J0"/>
<evidence type="ECO:0000256" key="3">
    <source>
        <dbReference type="ARBA" id="ARBA00022670"/>
    </source>
</evidence>
<feature type="non-terminal residue" evidence="10">
    <location>
        <position position="222"/>
    </location>
</feature>
<feature type="active site" description="Proton donor" evidence="7">
    <location>
        <position position="165"/>
    </location>
</feature>
<feature type="domain" description="UCH catalytic" evidence="9">
    <location>
        <begin position="1"/>
        <end position="222"/>
    </location>
</feature>
<dbReference type="Pfam" id="PF01088">
    <property type="entry name" value="Peptidase_C12"/>
    <property type="match status" value="1"/>
</dbReference>
<dbReference type="STRING" id="1555241.A0A4P9X9J0"/>
<feature type="site" description="Transition state stabilizer" evidence="7">
    <location>
        <position position="86"/>
    </location>
</feature>
<feature type="active site" description="Nucleophile" evidence="7">
    <location>
        <position position="92"/>
    </location>
</feature>
<evidence type="ECO:0000259" key="9">
    <source>
        <dbReference type="PROSITE" id="PS52048"/>
    </source>
</evidence>
<evidence type="ECO:0000313" key="11">
    <source>
        <dbReference type="Proteomes" id="UP000274922"/>
    </source>
</evidence>
<dbReference type="SUPFAM" id="SSF54001">
    <property type="entry name" value="Cysteine proteinases"/>
    <property type="match status" value="1"/>
</dbReference>
<evidence type="ECO:0000256" key="1">
    <source>
        <dbReference type="ARBA" id="ARBA00000707"/>
    </source>
</evidence>
<keyword evidence="3 7" id="KW-0645">Protease</keyword>
<keyword evidence="11" id="KW-1185">Reference proteome</keyword>
<dbReference type="InterPro" id="IPR038765">
    <property type="entry name" value="Papain-like_cys_pep_sf"/>
</dbReference>
<evidence type="ECO:0000256" key="5">
    <source>
        <dbReference type="ARBA" id="ARBA00022801"/>
    </source>
</evidence>
<gene>
    <name evidence="10" type="ORF">CXG81DRAFT_4066</name>
</gene>
<protein>
    <recommendedName>
        <fullName evidence="8">Ubiquitin carboxyl-terminal hydrolase</fullName>
        <ecNumber evidence="8">3.4.19.12</ecNumber>
    </recommendedName>
</protein>
<evidence type="ECO:0000256" key="8">
    <source>
        <dbReference type="RuleBase" id="RU361215"/>
    </source>
</evidence>
<dbReference type="PANTHER" id="PTHR10589:SF17">
    <property type="entry name" value="UBIQUITIN CARBOXYL-TERMINAL HYDROLASE"/>
    <property type="match status" value="1"/>
</dbReference>
<accession>A0A4P9X9J0</accession>
<dbReference type="OrthoDB" id="427186at2759"/>